<dbReference type="STRING" id="1852522.SAMN06295960_4671"/>
<dbReference type="PROSITE" id="PS50943">
    <property type="entry name" value="HTH_CROC1"/>
    <property type="match status" value="1"/>
</dbReference>
<gene>
    <name evidence="2" type="ORF">SAMN06295960_4671</name>
</gene>
<dbReference type="GO" id="GO:0003677">
    <property type="term" value="F:DNA binding"/>
    <property type="evidence" value="ECO:0007669"/>
    <property type="project" value="InterPro"/>
</dbReference>
<evidence type="ECO:0000313" key="3">
    <source>
        <dbReference type="Proteomes" id="UP000193834"/>
    </source>
</evidence>
<dbReference type="RefSeq" id="WP_244903541.1">
    <property type="nucleotide sequence ID" value="NZ_FXAZ01000009.1"/>
</dbReference>
<dbReference type="SMART" id="SM00530">
    <property type="entry name" value="HTH_XRE"/>
    <property type="match status" value="1"/>
</dbReference>
<dbReference type="Pfam" id="PF01381">
    <property type="entry name" value="HTH_3"/>
    <property type="match status" value="1"/>
</dbReference>
<dbReference type="Gene3D" id="1.10.260.40">
    <property type="entry name" value="lambda repressor-like DNA-binding domains"/>
    <property type="match status" value="1"/>
</dbReference>
<evidence type="ECO:0000313" key="2">
    <source>
        <dbReference type="EMBL" id="SMG58357.1"/>
    </source>
</evidence>
<dbReference type="AlphaFoldDB" id="A0A1X7LY39"/>
<dbReference type="Proteomes" id="UP000193834">
    <property type="component" value="Unassembled WGS sequence"/>
</dbReference>
<name>A0A1X7LY39_9BACL</name>
<sequence>MKQILRRHTPYTKFKAFLNETGVKQNELAKLLNKSTSALNQNLNGTGGDFSVSELRIICATFEISADEYFLRPEVSKMKHKEK</sequence>
<protein>
    <recommendedName>
        <fullName evidence="1">HTH cro/C1-type domain-containing protein</fullName>
    </recommendedName>
</protein>
<accession>A0A1X7LY39</accession>
<organism evidence="2 3">
    <name type="scientific">Paenibacillus aquistagni</name>
    <dbReference type="NCBI Taxonomy" id="1852522"/>
    <lineage>
        <taxon>Bacteria</taxon>
        <taxon>Bacillati</taxon>
        <taxon>Bacillota</taxon>
        <taxon>Bacilli</taxon>
        <taxon>Bacillales</taxon>
        <taxon>Paenibacillaceae</taxon>
        <taxon>Paenibacillus</taxon>
    </lineage>
</organism>
<dbReference type="SUPFAM" id="SSF47413">
    <property type="entry name" value="lambda repressor-like DNA-binding domains"/>
    <property type="match status" value="1"/>
</dbReference>
<evidence type="ECO:0000259" key="1">
    <source>
        <dbReference type="PROSITE" id="PS50943"/>
    </source>
</evidence>
<dbReference type="EMBL" id="FXAZ01000009">
    <property type="protein sequence ID" value="SMG58357.1"/>
    <property type="molecule type" value="Genomic_DNA"/>
</dbReference>
<keyword evidence="3" id="KW-1185">Reference proteome</keyword>
<proteinExistence type="predicted"/>
<dbReference type="CDD" id="cd00093">
    <property type="entry name" value="HTH_XRE"/>
    <property type="match status" value="1"/>
</dbReference>
<dbReference type="InterPro" id="IPR001387">
    <property type="entry name" value="Cro/C1-type_HTH"/>
</dbReference>
<reference evidence="2 3" key="1">
    <citation type="submission" date="2017-04" db="EMBL/GenBank/DDBJ databases">
        <authorList>
            <person name="Afonso C.L."/>
            <person name="Miller P.J."/>
            <person name="Scott M.A."/>
            <person name="Spackman E."/>
            <person name="Goraichik I."/>
            <person name="Dimitrov K.M."/>
            <person name="Suarez D.L."/>
            <person name="Swayne D.E."/>
        </authorList>
    </citation>
    <scope>NUCLEOTIDE SEQUENCE [LARGE SCALE GENOMIC DNA]</scope>
    <source>
        <strain evidence="2 3">11</strain>
    </source>
</reference>
<dbReference type="InterPro" id="IPR010982">
    <property type="entry name" value="Lambda_DNA-bd_dom_sf"/>
</dbReference>
<feature type="domain" description="HTH cro/C1-type" evidence="1">
    <location>
        <begin position="14"/>
        <end position="69"/>
    </location>
</feature>